<dbReference type="PANTHER" id="PTHR12133:SF2">
    <property type="entry name" value="TRNA (ADENINE(58)-N(1))-METHYLTRANSFERASE CATALYTIC SUBUNIT TRMT61A"/>
    <property type="match status" value="1"/>
</dbReference>
<keyword evidence="7 9" id="KW-0819">tRNA processing</keyword>
<evidence type="ECO:0000256" key="5">
    <source>
        <dbReference type="ARBA" id="ARBA00022679"/>
    </source>
</evidence>
<feature type="domain" description="tRNA (adenine(58)-N(1))-methyltransferase catalytic subunit TRM61 C-terminal" evidence="12">
    <location>
        <begin position="116"/>
        <end position="385"/>
    </location>
</feature>
<name>A0A8H3ELP6_9LECA</name>
<keyword evidence="4 9" id="KW-0489">Methyltransferase</keyword>
<dbReference type="EC" id="2.1.1.220" evidence="2 9"/>
<dbReference type="InterPro" id="IPR014816">
    <property type="entry name" value="tRNA_MeTrfase_Gcd14"/>
</dbReference>
<evidence type="ECO:0000313" key="13">
    <source>
        <dbReference type="EMBL" id="CAF9907860.1"/>
    </source>
</evidence>
<keyword evidence="6 9" id="KW-0949">S-adenosyl-L-methionine</keyword>
<comment type="catalytic activity">
    <reaction evidence="9">
        <text>adenosine(58) in tRNA + S-adenosyl-L-methionine = N(1)-methyladenosine(58) in tRNA + S-adenosyl-L-homocysteine + H(+)</text>
        <dbReference type="Rhea" id="RHEA:43152"/>
        <dbReference type="Rhea" id="RHEA-COMP:10365"/>
        <dbReference type="Rhea" id="RHEA-COMP:10366"/>
        <dbReference type="ChEBI" id="CHEBI:15378"/>
        <dbReference type="ChEBI" id="CHEBI:57856"/>
        <dbReference type="ChEBI" id="CHEBI:59789"/>
        <dbReference type="ChEBI" id="CHEBI:74411"/>
        <dbReference type="ChEBI" id="CHEBI:74491"/>
        <dbReference type="EC" id="2.1.1.220"/>
    </reaction>
</comment>
<keyword evidence="14" id="KW-1185">Reference proteome</keyword>
<proteinExistence type="inferred from homology"/>
<keyword evidence="5 9" id="KW-0808">Transferase</keyword>
<dbReference type="Pfam" id="PF08704">
    <property type="entry name" value="GCD14"/>
    <property type="match status" value="1"/>
</dbReference>
<dbReference type="OrthoDB" id="1925287at2759"/>
<sequence length="430" mass="48616">MTTSSAISRSPFLNYTKTIEDENLALLYLRRDIQIPIILNAQDRDDEGYHEGKVANTRFGSFPHSTLIGVRWGSQIRASTVDTGSRGRGKRNQKRKLEDEAQDSDVTKVPVRADSGFAHLIPPTPENWTTSLPHRTQVVYTHDSSYILQRLRARPGTIIIEAGAGSGSFTHAACRAVYGHGGKVLSFEFHQPRYEKLQAELQAHKLDDLVELRHRDVCQDGFEGSDHKANAVFLDLPAPWLALKHLTRPGPLARDKAVRICTFSPCIEQVQRTVGDMRNLGWVDIEMVEITARRFEVRRDRVGHQEEGLKGVNSNAASVDEAVSRLAEIQKRMIHGDDEERVTKQCRLAKIKEAQTGRKLHIEGYLTHRSEIEAKLHTSYLVFAILPMEWSEDDEVKAQNQVIPDPKKEKGKKQIRRELRAKDEANGNAE</sequence>
<evidence type="ECO:0000256" key="10">
    <source>
        <dbReference type="PIRSR" id="PIRSR017269-1"/>
    </source>
</evidence>
<dbReference type="EMBL" id="CAJPDQ010000004">
    <property type="protein sequence ID" value="CAF9907860.1"/>
    <property type="molecule type" value="Genomic_DNA"/>
</dbReference>
<dbReference type="InterPro" id="IPR029063">
    <property type="entry name" value="SAM-dependent_MTases_sf"/>
</dbReference>
<reference evidence="13" key="1">
    <citation type="submission" date="2021-03" db="EMBL/GenBank/DDBJ databases">
        <authorList>
            <person name="Tagirdzhanova G."/>
        </authorList>
    </citation>
    <scope>NUCLEOTIDE SEQUENCE</scope>
</reference>
<feature type="region of interest" description="Disordered" evidence="11">
    <location>
        <begin position="79"/>
        <end position="106"/>
    </location>
</feature>
<dbReference type="GO" id="GO:0005634">
    <property type="term" value="C:nucleus"/>
    <property type="evidence" value="ECO:0007669"/>
    <property type="project" value="UniProtKB-SubCell"/>
</dbReference>
<dbReference type="PROSITE" id="PS51620">
    <property type="entry name" value="SAM_TRM61"/>
    <property type="match status" value="1"/>
</dbReference>
<dbReference type="Gene3D" id="3.40.50.150">
    <property type="entry name" value="Vaccinia Virus protein VP39"/>
    <property type="match status" value="1"/>
</dbReference>
<feature type="binding site" evidence="10">
    <location>
        <position position="216"/>
    </location>
    <ligand>
        <name>S-adenosyl-L-methionine</name>
        <dbReference type="ChEBI" id="CHEBI:59789"/>
    </ligand>
</feature>
<comment type="function">
    <text evidence="9">Catalytic subunit of tRNA (adenine-N(1)-)-methyltransferase, which catalyzes the formation of N(1)-methyladenine at position 58 (m1A58) in initiator methionyl-tRNA.</text>
</comment>
<evidence type="ECO:0000256" key="3">
    <source>
        <dbReference type="ARBA" id="ARBA00015963"/>
    </source>
</evidence>
<accession>A0A8H3ELP6</accession>
<organism evidence="13 14">
    <name type="scientific">Gomphillus americanus</name>
    <dbReference type="NCBI Taxonomy" id="1940652"/>
    <lineage>
        <taxon>Eukaryota</taxon>
        <taxon>Fungi</taxon>
        <taxon>Dikarya</taxon>
        <taxon>Ascomycota</taxon>
        <taxon>Pezizomycotina</taxon>
        <taxon>Lecanoromycetes</taxon>
        <taxon>OSLEUM clade</taxon>
        <taxon>Ostropomycetidae</taxon>
        <taxon>Ostropales</taxon>
        <taxon>Graphidaceae</taxon>
        <taxon>Gomphilloideae</taxon>
        <taxon>Gomphillus</taxon>
    </lineage>
</organism>
<dbReference type="GO" id="GO:0030488">
    <property type="term" value="P:tRNA methylation"/>
    <property type="evidence" value="ECO:0007669"/>
    <property type="project" value="InterPro"/>
</dbReference>
<feature type="binding site" evidence="10">
    <location>
        <position position="188"/>
    </location>
    <ligand>
        <name>S-adenosyl-L-methionine</name>
        <dbReference type="ChEBI" id="CHEBI:59789"/>
    </ligand>
</feature>
<feature type="binding site" evidence="10">
    <location>
        <position position="235"/>
    </location>
    <ligand>
        <name>S-adenosyl-L-methionine</name>
        <dbReference type="ChEBI" id="CHEBI:59789"/>
    </ligand>
</feature>
<dbReference type="GO" id="GO:0031515">
    <property type="term" value="C:tRNA (m1A) methyltransferase complex"/>
    <property type="evidence" value="ECO:0007669"/>
    <property type="project" value="UniProtKB-UniRule"/>
</dbReference>
<dbReference type="Gene3D" id="3.10.330.20">
    <property type="match status" value="1"/>
</dbReference>
<protein>
    <recommendedName>
        <fullName evidence="3 9">tRNA (adenine(58)-N(1))-methyltransferase catalytic subunit TRM61</fullName>
        <ecNumber evidence="2 9">2.1.1.220</ecNumber>
    </recommendedName>
</protein>
<evidence type="ECO:0000256" key="1">
    <source>
        <dbReference type="ARBA" id="ARBA00004123"/>
    </source>
</evidence>
<comment type="caution">
    <text evidence="13">The sequence shown here is derived from an EMBL/GenBank/DDBJ whole genome shotgun (WGS) entry which is preliminary data.</text>
</comment>
<evidence type="ECO:0000256" key="7">
    <source>
        <dbReference type="ARBA" id="ARBA00022694"/>
    </source>
</evidence>
<dbReference type="PANTHER" id="PTHR12133">
    <property type="entry name" value="TRNA (ADENINE(58)-N(1))-METHYLTRANSFERASE"/>
    <property type="match status" value="1"/>
</dbReference>
<evidence type="ECO:0000256" key="11">
    <source>
        <dbReference type="SAM" id="MobiDB-lite"/>
    </source>
</evidence>
<dbReference type="AlphaFoldDB" id="A0A8H3ELP6"/>
<dbReference type="GO" id="GO:0160107">
    <property type="term" value="F:tRNA (adenine(58)-N1)-methyltransferase activity"/>
    <property type="evidence" value="ECO:0007669"/>
    <property type="project" value="UniProtKB-EC"/>
</dbReference>
<evidence type="ECO:0000259" key="12">
    <source>
        <dbReference type="Pfam" id="PF08704"/>
    </source>
</evidence>
<evidence type="ECO:0000256" key="8">
    <source>
        <dbReference type="ARBA" id="ARBA00023242"/>
    </source>
</evidence>
<evidence type="ECO:0000256" key="2">
    <source>
        <dbReference type="ARBA" id="ARBA00012796"/>
    </source>
</evidence>
<dbReference type="SUPFAM" id="SSF53335">
    <property type="entry name" value="S-adenosyl-L-methionine-dependent methyltransferases"/>
    <property type="match status" value="1"/>
</dbReference>
<comment type="subcellular location">
    <subcellularLocation>
        <location evidence="1 9">Nucleus</location>
    </subcellularLocation>
</comment>
<dbReference type="InterPro" id="IPR049470">
    <property type="entry name" value="TRM61_C"/>
</dbReference>
<keyword evidence="8 9" id="KW-0539">Nucleus</keyword>
<dbReference type="Proteomes" id="UP000664169">
    <property type="component" value="Unassembled WGS sequence"/>
</dbReference>
<feature type="region of interest" description="Disordered" evidence="11">
    <location>
        <begin position="395"/>
        <end position="430"/>
    </location>
</feature>
<evidence type="ECO:0000256" key="4">
    <source>
        <dbReference type="ARBA" id="ARBA00022603"/>
    </source>
</evidence>
<feature type="compositionally biased region" description="Basic and acidic residues" evidence="11">
    <location>
        <begin position="416"/>
        <end position="430"/>
    </location>
</feature>
<evidence type="ECO:0000313" key="14">
    <source>
        <dbReference type="Proteomes" id="UP000664169"/>
    </source>
</evidence>
<dbReference type="PIRSF" id="PIRSF017269">
    <property type="entry name" value="GCD14"/>
    <property type="match status" value="1"/>
</dbReference>
<comment type="similarity">
    <text evidence="9">Belongs to the class I-like SAM-binding methyltransferase superfamily. TRM61 family.</text>
</comment>
<gene>
    <name evidence="13" type="ORF">GOMPHAMPRED_006005</name>
</gene>
<evidence type="ECO:0000256" key="6">
    <source>
        <dbReference type="ARBA" id="ARBA00022691"/>
    </source>
</evidence>
<evidence type="ECO:0000256" key="9">
    <source>
        <dbReference type="PIRNR" id="PIRNR017269"/>
    </source>
</evidence>